<dbReference type="Proteomes" id="UP000076798">
    <property type="component" value="Unassembled WGS sequence"/>
</dbReference>
<name>A0A166HJG2_9AGAM</name>
<dbReference type="STRING" id="1314776.A0A166HJG2"/>
<evidence type="ECO:0000313" key="2">
    <source>
        <dbReference type="Proteomes" id="UP000076798"/>
    </source>
</evidence>
<sequence>MNKPANISRLALLLSTQPTPPSPALPSTMLYAPQQQGVFKIPSEVTELSLIYSHPRDVAAFAQTCKYFYALVYSSVDSHLWRYLFLAQGFDDPRIKDATIDPTIKVDWKANLQHIIHIESLLKAGFFQAPRPQRIDILTTLVNMVVNVGPISPLLPESGTLKWVQRQIDLADLHTRPGPFKVVPEKAGSDSIPPGPEGEELEEVILRHRLHNWLGLSPKEQHESQAVSRRLKARSFIYDLRRYSKKTQWAPLLPENPDRANWIHVDYLQEVLAWNVYEHGDGLVPHRPPLGLEATRPYSAPGNGALRKSDWAGVEGKWRRIVSFMDYRDIYAFNFTPDGQSGTRDPEVFLQEGFEEATRFITLDLQITGFSPTYSNSPSPLKNKECGLHTDLGPRPTIHFSGTSKGGSGNESSVKGVVRVTRHGLIRWAFVSIFEGRMQWTSEGIQIGAVGSAIGVAGSWTGAHHEDGDPAGPFWLFKLGQLEHCLRCGKRV</sequence>
<dbReference type="SUPFAM" id="SSF81383">
    <property type="entry name" value="F-box domain"/>
    <property type="match status" value="1"/>
</dbReference>
<evidence type="ECO:0008006" key="3">
    <source>
        <dbReference type="Google" id="ProtNLM"/>
    </source>
</evidence>
<dbReference type="AlphaFoldDB" id="A0A166HJG2"/>
<proteinExistence type="predicted"/>
<accession>A0A166HJG2</accession>
<organism evidence="1 2">
    <name type="scientific">Sistotremastrum suecicum HHB10207 ss-3</name>
    <dbReference type="NCBI Taxonomy" id="1314776"/>
    <lineage>
        <taxon>Eukaryota</taxon>
        <taxon>Fungi</taxon>
        <taxon>Dikarya</taxon>
        <taxon>Basidiomycota</taxon>
        <taxon>Agaricomycotina</taxon>
        <taxon>Agaricomycetes</taxon>
        <taxon>Sistotremastrales</taxon>
        <taxon>Sistotremastraceae</taxon>
        <taxon>Sistotremastrum</taxon>
    </lineage>
</organism>
<dbReference type="InterPro" id="IPR036047">
    <property type="entry name" value="F-box-like_dom_sf"/>
</dbReference>
<protein>
    <recommendedName>
        <fullName evidence="3">F-box domain-containing protein</fullName>
    </recommendedName>
</protein>
<gene>
    <name evidence="1" type="ORF">SISSUDRAFT_846692</name>
</gene>
<keyword evidence="2" id="KW-1185">Reference proteome</keyword>
<dbReference type="OrthoDB" id="3226064at2759"/>
<evidence type="ECO:0000313" key="1">
    <source>
        <dbReference type="EMBL" id="KZT42782.1"/>
    </source>
</evidence>
<dbReference type="EMBL" id="KV428011">
    <property type="protein sequence ID" value="KZT42782.1"/>
    <property type="molecule type" value="Genomic_DNA"/>
</dbReference>
<reference evidence="1 2" key="1">
    <citation type="journal article" date="2016" name="Mol. Biol. Evol.">
        <title>Comparative Genomics of Early-Diverging Mushroom-Forming Fungi Provides Insights into the Origins of Lignocellulose Decay Capabilities.</title>
        <authorList>
            <person name="Nagy L.G."/>
            <person name="Riley R."/>
            <person name="Tritt A."/>
            <person name="Adam C."/>
            <person name="Daum C."/>
            <person name="Floudas D."/>
            <person name="Sun H."/>
            <person name="Yadav J.S."/>
            <person name="Pangilinan J."/>
            <person name="Larsson K.H."/>
            <person name="Matsuura K."/>
            <person name="Barry K."/>
            <person name="Labutti K."/>
            <person name="Kuo R."/>
            <person name="Ohm R.A."/>
            <person name="Bhattacharya S.S."/>
            <person name="Shirouzu T."/>
            <person name="Yoshinaga Y."/>
            <person name="Martin F.M."/>
            <person name="Grigoriev I.V."/>
            <person name="Hibbett D.S."/>
        </authorList>
    </citation>
    <scope>NUCLEOTIDE SEQUENCE [LARGE SCALE GENOMIC DNA]</scope>
    <source>
        <strain evidence="1 2">HHB10207 ss-3</strain>
    </source>
</reference>